<evidence type="ECO:0000313" key="4">
    <source>
        <dbReference type="Proteomes" id="UP001332243"/>
    </source>
</evidence>
<evidence type="ECO:0000256" key="2">
    <source>
        <dbReference type="SAM" id="SignalP"/>
    </source>
</evidence>
<dbReference type="RefSeq" id="WP_331212712.1">
    <property type="nucleotide sequence ID" value="NZ_JAZGQK010000003.1"/>
</dbReference>
<evidence type="ECO:0000313" key="3">
    <source>
        <dbReference type="EMBL" id="MEE6257590.1"/>
    </source>
</evidence>
<feature type="compositionally biased region" description="Low complexity" evidence="1">
    <location>
        <begin position="77"/>
        <end position="127"/>
    </location>
</feature>
<dbReference type="Proteomes" id="UP001332243">
    <property type="component" value="Unassembled WGS sequence"/>
</dbReference>
<evidence type="ECO:0000256" key="1">
    <source>
        <dbReference type="SAM" id="MobiDB-lite"/>
    </source>
</evidence>
<organism evidence="3 4">
    <name type="scientific">Plantactinospora sonchi</name>
    <dbReference type="NCBI Taxonomy" id="1544735"/>
    <lineage>
        <taxon>Bacteria</taxon>
        <taxon>Bacillati</taxon>
        <taxon>Actinomycetota</taxon>
        <taxon>Actinomycetes</taxon>
        <taxon>Micromonosporales</taxon>
        <taxon>Micromonosporaceae</taxon>
        <taxon>Plantactinospora</taxon>
    </lineage>
</organism>
<dbReference type="EMBL" id="JAZGQK010000003">
    <property type="protein sequence ID" value="MEE6257590.1"/>
    <property type="molecule type" value="Genomic_DNA"/>
</dbReference>
<sequence length="481" mass="49823">MRRSGVVLTAVLVVAMTLTGCARPSGVGTTAIPDEVLLTEADLGDGARITDGGPGAAHPLPPQPCTTPSPTGPSPTGPSAAGPSSTGPSAAGPSPTGSEGATATAPSASTPSSTRSAAGAIPAPAGPTAERTINAAVGRYHVYEYVARYPAGAAEAALTRLRDELDRCARPTADERWKVLAVDSAGLLVLRDYQDGARSSAYYLGHAGDFLLAVLVVGEATTDGDPTTASSLGSTALTRAGGSRGVVAPPATPSGPPTWSTIQADVTAVRPGPDPRTLLLDVDLPAGHPECARDPRITYYTEEPGPDRQPDRIHANVVVDSARSGMTGGCPSRVTGEVRLRAPKPIGDRLVVLNYEAWARQGAAYRRCDSTVGCTPPADHCDPTWVIAAVQGLDVPRNSARNTERCDGAWLVLTLDTNSTVCGAGGRPGCEAPPSVHRYFLHWQEGGWRTVTRTQDPGCGDVLARRPEFPRSLCQDLPATW</sequence>
<feature type="signal peptide" evidence="2">
    <location>
        <begin position="1"/>
        <end position="22"/>
    </location>
</feature>
<reference evidence="3 4" key="1">
    <citation type="submission" date="2024-01" db="EMBL/GenBank/DDBJ databases">
        <title>Genome insights into Plantactinospora sonchi sp. nov.</title>
        <authorList>
            <person name="Wang L."/>
        </authorList>
    </citation>
    <scope>NUCLEOTIDE SEQUENCE [LARGE SCALE GENOMIC DNA]</scope>
    <source>
        <strain evidence="3 4">NEAU-QY2</strain>
    </source>
</reference>
<proteinExistence type="predicted"/>
<feature type="region of interest" description="Disordered" evidence="1">
    <location>
        <begin position="45"/>
        <end position="127"/>
    </location>
</feature>
<protein>
    <submittedName>
        <fullName evidence="3">Uncharacterized protein</fullName>
    </submittedName>
</protein>
<feature type="compositionally biased region" description="Pro residues" evidence="1">
    <location>
        <begin position="59"/>
        <end position="76"/>
    </location>
</feature>
<accession>A0ABU7RM74</accession>
<name>A0ABU7RM74_9ACTN</name>
<keyword evidence="4" id="KW-1185">Reference proteome</keyword>
<feature type="chain" id="PRO_5046906212" evidence="2">
    <location>
        <begin position="23"/>
        <end position="481"/>
    </location>
</feature>
<gene>
    <name evidence="3" type="ORF">V1633_03680</name>
</gene>
<comment type="caution">
    <text evidence="3">The sequence shown here is derived from an EMBL/GenBank/DDBJ whole genome shotgun (WGS) entry which is preliminary data.</text>
</comment>
<keyword evidence="2" id="KW-0732">Signal</keyword>
<feature type="compositionally biased region" description="Low complexity" evidence="1">
    <location>
        <begin position="227"/>
        <end position="238"/>
    </location>
</feature>
<dbReference type="PROSITE" id="PS51257">
    <property type="entry name" value="PROKAR_LIPOPROTEIN"/>
    <property type="match status" value="1"/>
</dbReference>
<feature type="region of interest" description="Disordered" evidence="1">
    <location>
        <begin position="223"/>
        <end position="258"/>
    </location>
</feature>